<feature type="compositionally biased region" description="Low complexity" evidence="1">
    <location>
        <begin position="107"/>
        <end position="117"/>
    </location>
</feature>
<organism evidence="2 3">
    <name type="scientific">Papaver atlanticum</name>
    <dbReference type="NCBI Taxonomy" id="357466"/>
    <lineage>
        <taxon>Eukaryota</taxon>
        <taxon>Viridiplantae</taxon>
        <taxon>Streptophyta</taxon>
        <taxon>Embryophyta</taxon>
        <taxon>Tracheophyta</taxon>
        <taxon>Spermatophyta</taxon>
        <taxon>Magnoliopsida</taxon>
        <taxon>Ranunculales</taxon>
        <taxon>Papaveraceae</taxon>
        <taxon>Papaveroideae</taxon>
        <taxon>Papaver</taxon>
    </lineage>
</organism>
<reference evidence="2" key="1">
    <citation type="submission" date="2022-04" db="EMBL/GenBank/DDBJ databases">
        <title>A functionally conserved STORR gene fusion in Papaver species that diverged 16.8 million years ago.</title>
        <authorList>
            <person name="Catania T."/>
        </authorList>
    </citation>
    <scope>NUCLEOTIDE SEQUENCE</scope>
    <source>
        <strain evidence="2">S-188037</strain>
    </source>
</reference>
<feature type="compositionally biased region" description="Basic and acidic residues" evidence="1">
    <location>
        <begin position="69"/>
        <end position="85"/>
    </location>
</feature>
<protein>
    <recommendedName>
        <fullName evidence="4">RPM1 interacting protein 13</fullName>
    </recommendedName>
</protein>
<proteinExistence type="predicted"/>
<feature type="region of interest" description="Disordered" evidence="1">
    <location>
        <begin position="1"/>
        <end position="33"/>
    </location>
</feature>
<sequence length="550" mass="60671">MSQEPIIFDISSDDEEEDNGGVQEERKETEDDQIDWLSELLDSAESIKDDDSSDDVVFVSEVSCSSNKLRESRNNNNKKASDLKKPGVIRNDDDDDDCLILDEDPENPVAVENNSNENESDELLVVSEKGQVACRDYPHSREQCATYPFRTAPHEKYCDLCHCYVCDLRAPCKYWGTGLSKNDHCHASDKEEIWKAQRKCFKLKATLAMQKLPGTTSSKPHIASYKSASTFPLTQPMGNGSFLSHSVSSAAVRPCLPNSNFGVPNIINRRSTNIAWVASVPLSRNRYPDHISSRSPLMSGGGTTNNNIARRDRDRVGVALGPHPHTNFKRVGSVGVGALPKHRFAHSSSVHYNDPAQKSQAKRIYQPSVNVQGVNYHNQRCQNSFGTIDSAGDNTYKNLSQPSSTISGNSADALYDSEPSSNMQHLYPVEIPVSNITNSIPSEYNFNWFMETQPTVDTYPMAEVSQIPGLQPTSVPPLPVDGTDPFYGSPHEINVNPTGQSELDNWFDSLANQSVLGTASNDTVPSQSDFVSSQADLLGDGVFVFDFENC</sequence>
<keyword evidence="3" id="KW-1185">Reference proteome</keyword>
<evidence type="ECO:0000313" key="3">
    <source>
        <dbReference type="Proteomes" id="UP001202328"/>
    </source>
</evidence>
<comment type="caution">
    <text evidence="2">The sequence shown here is derived from an EMBL/GenBank/DDBJ whole genome shotgun (WGS) entry which is preliminary data.</text>
</comment>
<evidence type="ECO:0000256" key="1">
    <source>
        <dbReference type="SAM" id="MobiDB-lite"/>
    </source>
</evidence>
<dbReference type="PANTHER" id="PTHR33443:SF35">
    <property type="entry name" value="VQ DOMAIN-CONTAINING PROTEIN"/>
    <property type="match status" value="1"/>
</dbReference>
<dbReference type="InterPro" id="IPR053234">
    <property type="entry name" value="RPM1_Interactor"/>
</dbReference>
<dbReference type="PANTHER" id="PTHR33443">
    <property type="entry name" value="ZGC:112980"/>
    <property type="match status" value="1"/>
</dbReference>
<feature type="region of interest" description="Disordered" evidence="1">
    <location>
        <begin position="102"/>
        <end position="121"/>
    </location>
</feature>
<dbReference type="Proteomes" id="UP001202328">
    <property type="component" value="Unassembled WGS sequence"/>
</dbReference>
<evidence type="ECO:0000313" key="2">
    <source>
        <dbReference type="EMBL" id="KAI3865705.1"/>
    </source>
</evidence>
<evidence type="ECO:0008006" key="4">
    <source>
        <dbReference type="Google" id="ProtNLM"/>
    </source>
</evidence>
<accession>A0AAD4S6P5</accession>
<feature type="compositionally biased region" description="Low complexity" evidence="1">
    <location>
        <begin position="1"/>
        <end position="10"/>
    </location>
</feature>
<dbReference type="EMBL" id="JAJJMB010013765">
    <property type="protein sequence ID" value="KAI3865705.1"/>
    <property type="molecule type" value="Genomic_DNA"/>
</dbReference>
<gene>
    <name evidence="2" type="ORF">MKW98_016578</name>
</gene>
<dbReference type="AlphaFoldDB" id="A0AAD4S6P5"/>
<feature type="region of interest" description="Disordered" evidence="1">
    <location>
        <begin position="69"/>
        <end position="96"/>
    </location>
</feature>
<name>A0AAD4S6P5_9MAGN</name>